<evidence type="ECO:0000256" key="2">
    <source>
        <dbReference type="SAM" id="SignalP"/>
    </source>
</evidence>
<evidence type="ECO:0008006" key="5">
    <source>
        <dbReference type="Google" id="ProtNLM"/>
    </source>
</evidence>
<feature type="coiled-coil region" evidence="1">
    <location>
        <begin position="14"/>
        <end position="48"/>
    </location>
</feature>
<dbReference type="eggNOG" id="ENOG5031S0M">
    <property type="taxonomic scope" value="Bacteria"/>
</dbReference>
<proteinExistence type="predicted"/>
<dbReference type="HOGENOM" id="CLU_123790_0_0_10"/>
<name>F0P184_WEEVC</name>
<dbReference type="EMBL" id="CP002455">
    <property type="protein sequence ID" value="ADX67583.1"/>
    <property type="molecule type" value="Genomic_DNA"/>
</dbReference>
<keyword evidence="2" id="KW-0732">Signal</keyword>
<feature type="signal peptide" evidence="2">
    <location>
        <begin position="1"/>
        <end position="18"/>
    </location>
</feature>
<organism evidence="3 4">
    <name type="scientific">Weeksella virosa (strain ATCC 43766 / DSM 16922 / JCM 21250 / CCUG 30538 / CDC 9751 / IAM 14551 / NBRC 16016 / NCTC 11634 / CL345/78)</name>
    <dbReference type="NCBI Taxonomy" id="865938"/>
    <lineage>
        <taxon>Bacteria</taxon>
        <taxon>Pseudomonadati</taxon>
        <taxon>Bacteroidota</taxon>
        <taxon>Flavobacteriia</taxon>
        <taxon>Flavobacteriales</taxon>
        <taxon>Weeksellaceae</taxon>
        <taxon>Weeksella</taxon>
    </lineage>
</organism>
<sequence length="184" mass="21623">MKYFLLLFFLFITNQSFAQTNEELKKEIQEIKSTIKTIQQDIDAIRTENISLKKTLAINKAILEQNEANNLYKIIKVKGNRAKKTIEITFLVESKDANKQLFVNDLSIIDLEGNEYKVNLFKSSSPFPKLAVNIPLKLNFSFNDIENEPDYLKLFRFQVTSTLQESRKEFRSNLEFRDLKVNWE</sequence>
<reference evidence="4" key="2">
    <citation type="journal article" date="2011" name="Stand. Genomic Sci.">
        <title>Complete genome sequence of Weeksella virosa type strain (9751T).</title>
        <authorList>
            <person name="Lang E."/>
            <person name="Teshima H."/>
            <person name="Lucas S."/>
            <person name="Lapidus A."/>
            <person name="Hammon N."/>
            <person name="Deshpande S."/>
            <person name="Nolan M."/>
            <person name="Cheng J."/>
            <person name="Pitluck S."/>
            <person name="Liolios K."/>
            <person name="Pagani I."/>
            <person name="Mikhailova N."/>
            <person name="Ivanova N."/>
            <person name="Mavromatis K."/>
            <person name="Pati A."/>
            <person name="Tapia R."/>
            <person name="Han C."/>
            <person name="Goodwin L."/>
            <person name="Chen A."/>
            <person name="Palaniappan K."/>
            <person name="Land M."/>
            <person name="Hauser L."/>
            <person name="Chang Y."/>
            <person name="Jeffries C."/>
            <person name="Brambilla E."/>
            <person name="Kopitz M."/>
            <person name="Rohde M."/>
            <person name="Goker M."/>
            <person name="Tindall B."/>
            <person name="Detter J."/>
            <person name="Woyke T."/>
            <person name="Bristow J."/>
            <person name="Eisen J."/>
            <person name="Markowitz V."/>
            <person name="Hugenholtz P."/>
            <person name="Klenk H."/>
            <person name="Kyrpides N."/>
        </authorList>
    </citation>
    <scope>NUCLEOTIDE SEQUENCE [LARGE SCALE GENOMIC DNA]</scope>
    <source>
        <strain evidence="4">ATCC 43766 / DSM 16922 / JCM 21250 / NBRC 16016 / NCTC 11634 / CL345/78</strain>
    </source>
</reference>
<evidence type="ECO:0000313" key="4">
    <source>
        <dbReference type="Proteomes" id="UP000008641"/>
    </source>
</evidence>
<dbReference type="AlphaFoldDB" id="F0P184"/>
<dbReference type="Proteomes" id="UP000008641">
    <property type="component" value="Chromosome"/>
</dbReference>
<evidence type="ECO:0000256" key="1">
    <source>
        <dbReference type="SAM" id="Coils"/>
    </source>
</evidence>
<evidence type="ECO:0000313" key="3">
    <source>
        <dbReference type="EMBL" id="ADX67583.1"/>
    </source>
</evidence>
<gene>
    <name evidence="3" type="ordered locus">Weevi_0871</name>
</gene>
<feature type="chain" id="PRO_5003253679" description="Transposase" evidence="2">
    <location>
        <begin position="19"/>
        <end position="184"/>
    </location>
</feature>
<protein>
    <recommendedName>
        <fullName evidence="5">Transposase</fullName>
    </recommendedName>
</protein>
<dbReference type="RefSeq" id="WP_013597974.1">
    <property type="nucleotide sequence ID" value="NC_015144.1"/>
</dbReference>
<dbReference type="OrthoDB" id="1442218at2"/>
<reference evidence="3 4" key="1">
    <citation type="journal article" date="2011" name="Stand. Genomic Sci.">
        <title>Complete genome sequence of Weeksella virosa type strain (9751).</title>
        <authorList>
            <person name="Lang E."/>
            <person name="Teshima H."/>
            <person name="Lucas S."/>
            <person name="Lapidus A."/>
            <person name="Hammon N."/>
            <person name="Deshpande S."/>
            <person name="Nolan M."/>
            <person name="Cheng J.F."/>
            <person name="Pitluck S."/>
            <person name="Liolios K."/>
            <person name="Pagani I."/>
            <person name="Mikhailova N."/>
            <person name="Ivanova N."/>
            <person name="Mavromatis K."/>
            <person name="Pati A."/>
            <person name="Tapia R."/>
            <person name="Han C."/>
            <person name="Goodwin L."/>
            <person name="Chen A."/>
            <person name="Palaniappan K."/>
            <person name="Land M."/>
            <person name="Hauser L."/>
            <person name="Chang Y.J."/>
            <person name="Jeffries C.D."/>
            <person name="Brambilla E.M."/>
            <person name="Kopitz M."/>
            <person name="Rohde M."/>
            <person name="Goker M."/>
            <person name="Tindall B.J."/>
            <person name="Detter J.C."/>
            <person name="Woyke T."/>
            <person name="Bristow J."/>
            <person name="Eisen J.A."/>
            <person name="Markowitz V."/>
            <person name="Hugenholtz P."/>
            <person name="Klenk H.P."/>
            <person name="Kyrpides N.C."/>
        </authorList>
    </citation>
    <scope>NUCLEOTIDE SEQUENCE [LARGE SCALE GENOMIC DNA]</scope>
    <source>
        <strain evidence="4">ATCC 43766 / DSM 16922 / JCM 21250 / NBRC 16016 / NCTC 11634 / CL345/78</strain>
    </source>
</reference>
<keyword evidence="1" id="KW-0175">Coiled coil</keyword>
<accession>F0P184</accession>
<keyword evidence="4" id="KW-1185">Reference proteome</keyword>
<dbReference type="KEGG" id="wvi:Weevi_0871"/>